<gene>
    <name evidence="4" type="ORF">T01_15880</name>
    <name evidence="5" type="ORF">T01_4992</name>
</gene>
<protein>
    <recommendedName>
        <fullName evidence="3">C2H2-type domain-containing protein</fullName>
    </recommendedName>
</protein>
<reference evidence="4 6" key="1">
    <citation type="submission" date="2015-01" db="EMBL/GenBank/DDBJ databases">
        <title>Evolution of Trichinella species and genotypes.</title>
        <authorList>
            <person name="Korhonen P.K."/>
            <person name="Edoardo P."/>
            <person name="Giuseppe L.R."/>
            <person name="Gasser R.B."/>
        </authorList>
    </citation>
    <scope>NUCLEOTIDE SEQUENCE [LARGE SCALE GENOMIC DNA]</scope>
    <source>
        <strain evidence="4">ISS3</strain>
    </source>
</reference>
<keyword evidence="2" id="KW-1133">Transmembrane helix</keyword>
<name>A0A0V1B501_TRISP</name>
<dbReference type="OrthoDB" id="5917876at2759"/>
<evidence type="ECO:0000259" key="3">
    <source>
        <dbReference type="PROSITE" id="PS00028"/>
    </source>
</evidence>
<accession>A0A0V1B501</accession>
<dbReference type="PROSITE" id="PS00028">
    <property type="entry name" value="ZINC_FINGER_C2H2_1"/>
    <property type="match status" value="1"/>
</dbReference>
<evidence type="ECO:0000313" key="5">
    <source>
        <dbReference type="EMBL" id="KRY32143.1"/>
    </source>
</evidence>
<feature type="transmembrane region" description="Helical" evidence="2">
    <location>
        <begin position="7"/>
        <end position="27"/>
    </location>
</feature>
<dbReference type="InParanoid" id="A0A0V1B501"/>
<feature type="domain" description="C2H2-type" evidence="3">
    <location>
        <begin position="421"/>
        <end position="442"/>
    </location>
</feature>
<dbReference type="InterPro" id="IPR013087">
    <property type="entry name" value="Znf_C2H2_type"/>
</dbReference>
<evidence type="ECO:0000313" key="4">
    <source>
        <dbReference type="EMBL" id="KRY32117.1"/>
    </source>
</evidence>
<keyword evidence="6" id="KW-1185">Reference proteome</keyword>
<dbReference type="Proteomes" id="UP000054776">
    <property type="component" value="Unassembled WGS sequence"/>
</dbReference>
<sequence>MLLNWYFCQICCIIASFTILLLCKIIFVCDVHKPIGAQQTQHKKIDSKVDHRQINDDLKLCHDTGYFPDHLHIFSARAHHDSDYAFVPCKSEKYTVQMNENNDCQVFLRLVGQVHMTTDTGLAFCSNVDCDEAERRSLSEVSSSNDGTKQNSTTTWHSLCMECGVRMEWNEFQRHFDEVHVKQNKRNILCPVHYSQLVDVKSLHLHSSCFREEASRDEAFCCRACKYKARRVGELVSHVLYMHKCYQCGCCGVSLPGGMVSLKMHRESCHSSFNLLLLMYKSMVDEFLIDFSDVAQSTVTDESGPVIVDLTVDDSDDDANSTTDNPSSGTGAGDSCATPPHLPTVDAEVATVTSSSRAESLDNNNETWPSGPVTVAPVEPSNRPRNAADTPVDRDSGVHYSGGRFRADQNVPLKKITIYRCTICWKQYETKKAACTHLGTVHLRRKILGDLIEAEDHYVARSTRQRSGRRRCNQIADGNFRYHFNIGRRPVDIPAVVVCDCSCPVMRQKYFPYIYLFENHFSQVEEYVY</sequence>
<keyword evidence="2" id="KW-0812">Transmembrane</keyword>
<evidence type="ECO:0000256" key="1">
    <source>
        <dbReference type="SAM" id="MobiDB-lite"/>
    </source>
</evidence>
<dbReference type="EMBL" id="JYDH01000104">
    <property type="protein sequence ID" value="KRY32117.1"/>
    <property type="molecule type" value="Genomic_DNA"/>
</dbReference>
<dbReference type="EMBL" id="JYDH01000104">
    <property type="protein sequence ID" value="KRY32143.1"/>
    <property type="molecule type" value="Genomic_DNA"/>
</dbReference>
<dbReference type="SMART" id="SM00355">
    <property type="entry name" value="ZnF_C2H2"/>
    <property type="match status" value="4"/>
</dbReference>
<evidence type="ECO:0000313" key="6">
    <source>
        <dbReference type="Proteomes" id="UP000054776"/>
    </source>
</evidence>
<feature type="region of interest" description="Disordered" evidence="1">
    <location>
        <begin position="309"/>
        <end position="404"/>
    </location>
</feature>
<organism evidence="4 6">
    <name type="scientific">Trichinella spiralis</name>
    <name type="common">Trichina worm</name>
    <dbReference type="NCBI Taxonomy" id="6334"/>
    <lineage>
        <taxon>Eukaryota</taxon>
        <taxon>Metazoa</taxon>
        <taxon>Ecdysozoa</taxon>
        <taxon>Nematoda</taxon>
        <taxon>Enoplea</taxon>
        <taxon>Dorylaimia</taxon>
        <taxon>Trichinellida</taxon>
        <taxon>Trichinellidae</taxon>
        <taxon>Trichinella</taxon>
    </lineage>
</organism>
<evidence type="ECO:0000256" key="2">
    <source>
        <dbReference type="SAM" id="Phobius"/>
    </source>
</evidence>
<dbReference type="AlphaFoldDB" id="A0A0V1B501"/>
<comment type="caution">
    <text evidence="4">The sequence shown here is derived from an EMBL/GenBank/DDBJ whole genome shotgun (WGS) entry which is preliminary data.</text>
</comment>
<keyword evidence="2" id="KW-0472">Membrane</keyword>
<feature type="compositionally biased region" description="Polar residues" evidence="1">
    <location>
        <begin position="351"/>
        <end position="368"/>
    </location>
</feature>
<proteinExistence type="predicted"/>